<sequence length="639" mass="73774">MKLVKLEITNFRSFGPETVVVNFENLTTFLGLNSSGKSTVMNAIRKMFSPIEAETALEENDFHLDALKNRSDKLEITAFFVVEDGEENHDKFPFGRLNLKTNDEGKLFFTVELVGDFIKDTKEVVKSLYVNGTDTYPYNNKPIQAIYIPTFRNPLEQLRITKDSILNRMFQFLQDEGKEGKIILEPALENLKQIISEGWKEFVFDKRYENINLDFINEELIVTFQLDGKNQYSLDQIGDGLKAVFYIVLITALLNLEWKSMDYFESPERLTKVEGFEPYKQSEMYPILSIILLEEPESHVAPYFMGRIIENLRALSGRSNGQVIITSHSASVVGRITPKEIRHVSIDYQNYKSIVKKVLLPDEQQDAYKFIAATLQTYPEIFFSRFVVLGEGASEKIILTRLIEELNNTSLDSSAVSFVPLGGRYVNHLWSLLQDINIPFITLLDLDRERGNDCGWGRIKHILEQLISLQENRKQKYNADELLTINEAKYRIEDINEMDKWKMESIEDAKDLEKWANHLEKYDVFFSSPLDLDFLMLSTFENAYMQLIPPGGGPTSDVTSALKATLKSEDKGVTFTEVEKEKMIYYKYFFLGKRGKPTTHLMALQTVSEEDFVKFLPDVLKRLNEKILQKINNDPYVRT</sequence>
<dbReference type="InterPro" id="IPR041685">
    <property type="entry name" value="AAA_GajA/Old/RecF-like"/>
</dbReference>
<dbReference type="SUPFAM" id="SSF52540">
    <property type="entry name" value="P-loop containing nucleoside triphosphate hydrolases"/>
    <property type="match status" value="1"/>
</dbReference>
<feature type="domain" description="OLD protein-like TOPRIM" evidence="2">
    <location>
        <begin position="382"/>
        <end position="447"/>
    </location>
</feature>
<dbReference type="Pfam" id="PF13175">
    <property type="entry name" value="AAA_15"/>
    <property type="match status" value="2"/>
</dbReference>
<dbReference type="AlphaFoldDB" id="A0AA90TUR7"/>
<evidence type="ECO:0000259" key="2">
    <source>
        <dbReference type="Pfam" id="PF20469"/>
    </source>
</evidence>
<feature type="domain" description="Endonuclease GajA/Old nuclease/RecF-like AAA" evidence="1">
    <location>
        <begin position="122"/>
        <end position="332"/>
    </location>
</feature>
<evidence type="ECO:0000313" key="3">
    <source>
        <dbReference type="EMBL" id="MDQ6600689.1"/>
    </source>
</evidence>
<dbReference type="InterPro" id="IPR027417">
    <property type="entry name" value="P-loop_NTPase"/>
</dbReference>
<organism evidence="3 4">
    <name type="scientific">Bacillus salipaludis</name>
    <dbReference type="NCBI Taxonomy" id="2547811"/>
    <lineage>
        <taxon>Bacteria</taxon>
        <taxon>Bacillati</taxon>
        <taxon>Bacillota</taxon>
        <taxon>Bacilli</taxon>
        <taxon>Bacillales</taxon>
        <taxon>Bacillaceae</taxon>
        <taxon>Bacillus</taxon>
    </lineage>
</organism>
<dbReference type="PANTHER" id="PTHR43581">
    <property type="entry name" value="ATP/GTP PHOSPHATASE"/>
    <property type="match status" value="1"/>
</dbReference>
<evidence type="ECO:0000259" key="1">
    <source>
        <dbReference type="Pfam" id="PF13175"/>
    </source>
</evidence>
<protein>
    <submittedName>
        <fullName evidence="3">AAA family ATPase</fullName>
    </submittedName>
</protein>
<dbReference type="Pfam" id="PF20469">
    <property type="entry name" value="OLD-like_TOPRIM"/>
    <property type="match status" value="1"/>
</dbReference>
<dbReference type="Proteomes" id="UP001178888">
    <property type="component" value="Unassembled WGS sequence"/>
</dbReference>
<feature type="domain" description="Endonuclease GajA/Old nuclease/RecF-like AAA" evidence="1">
    <location>
        <begin position="1"/>
        <end position="82"/>
    </location>
</feature>
<dbReference type="Gene3D" id="3.40.50.300">
    <property type="entry name" value="P-loop containing nucleotide triphosphate hydrolases"/>
    <property type="match status" value="1"/>
</dbReference>
<gene>
    <name evidence="3" type="ORF">RCG21_31175</name>
</gene>
<accession>A0AA90TUR7</accession>
<name>A0AA90TUR7_9BACI</name>
<keyword evidence="4" id="KW-1185">Reference proteome</keyword>
<dbReference type="CDD" id="cd01026">
    <property type="entry name" value="TOPRIM_OLD"/>
    <property type="match status" value="1"/>
</dbReference>
<evidence type="ECO:0000313" key="4">
    <source>
        <dbReference type="Proteomes" id="UP001178888"/>
    </source>
</evidence>
<dbReference type="InterPro" id="IPR051396">
    <property type="entry name" value="Bact_Antivir_Def_Nuclease"/>
</dbReference>
<dbReference type="GO" id="GO:0016887">
    <property type="term" value="F:ATP hydrolysis activity"/>
    <property type="evidence" value="ECO:0007669"/>
    <property type="project" value="InterPro"/>
</dbReference>
<dbReference type="RefSeq" id="WP_308914340.1">
    <property type="nucleotide sequence ID" value="NZ_JAVGVR010000002.1"/>
</dbReference>
<proteinExistence type="predicted"/>
<reference evidence="3" key="1">
    <citation type="submission" date="2023-08" db="EMBL/GenBank/DDBJ databases">
        <title>Nitrogen cycling bacteria in agricultural field soils.</title>
        <authorList>
            <person name="Jang J."/>
        </authorList>
    </citation>
    <scope>NUCLEOTIDE SEQUENCE</scope>
    <source>
        <strain evidence="3">PS3-36</strain>
    </source>
</reference>
<comment type="caution">
    <text evidence="3">The sequence shown here is derived from an EMBL/GenBank/DDBJ whole genome shotgun (WGS) entry which is preliminary data.</text>
</comment>
<dbReference type="PANTHER" id="PTHR43581:SF4">
    <property type="entry name" value="ATP_GTP PHOSPHATASE"/>
    <property type="match status" value="1"/>
</dbReference>
<dbReference type="EMBL" id="JAVGVR010000002">
    <property type="protein sequence ID" value="MDQ6600689.1"/>
    <property type="molecule type" value="Genomic_DNA"/>
</dbReference>
<dbReference type="GO" id="GO:0005524">
    <property type="term" value="F:ATP binding"/>
    <property type="evidence" value="ECO:0007669"/>
    <property type="project" value="InterPro"/>
</dbReference>
<dbReference type="InterPro" id="IPR034139">
    <property type="entry name" value="TOPRIM_OLD"/>
</dbReference>